<dbReference type="HAMAP" id="MF_02088">
    <property type="entry name" value="Q_prec_transport"/>
    <property type="match status" value="1"/>
</dbReference>
<name>A0A937HZR3_9GAMM</name>
<proteinExistence type="inferred from homology"/>
<evidence type="ECO:0000313" key="3">
    <source>
        <dbReference type="Proteomes" id="UP000744438"/>
    </source>
</evidence>
<dbReference type="EMBL" id="JADHQC010000009">
    <property type="protein sequence ID" value="MBL6811709.1"/>
    <property type="molecule type" value="Genomic_DNA"/>
</dbReference>
<dbReference type="Proteomes" id="UP000744438">
    <property type="component" value="Unassembled WGS sequence"/>
</dbReference>
<dbReference type="NCBIfam" id="TIGR00697">
    <property type="entry name" value="queuosine precursor transporter"/>
    <property type="match status" value="1"/>
</dbReference>
<feature type="transmembrane region" description="Helical" evidence="1">
    <location>
        <begin position="12"/>
        <end position="32"/>
    </location>
</feature>
<protein>
    <recommendedName>
        <fullName evidence="1">Probable queuosine precursor transporter</fullName>
        <shortName evidence="1">Q precursor transporter</shortName>
    </recommendedName>
</protein>
<gene>
    <name evidence="2" type="ORF">ISQ63_02360</name>
</gene>
<evidence type="ECO:0000256" key="1">
    <source>
        <dbReference type="HAMAP-Rule" id="MF_02088"/>
    </source>
</evidence>
<comment type="subcellular location">
    <subcellularLocation>
        <location evidence="1">Cell inner membrane</location>
        <topology evidence="1">Multi-pass membrane protein</topology>
    </subcellularLocation>
</comment>
<evidence type="ECO:0000313" key="2">
    <source>
        <dbReference type="EMBL" id="MBL6811709.1"/>
    </source>
</evidence>
<dbReference type="Pfam" id="PF02592">
    <property type="entry name" value="Vut_1"/>
    <property type="match status" value="1"/>
</dbReference>
<keyword evidence="1" id="KW-0997">Cell inner membrane</keyword>
<feature type="transmembrane region" description="Helical" evidence="1">
    <location>
        <begin position="183"/>
        <end position="204"/>
    </location>
</feature>
<keyword evidence="1" id="KW-0472">Membrane</keyword>
<comment type="caution">
    <text evidence="2">The sequence shown here is derived from an EMBL/GenBank/DDBJ whole genome shotgun (WGS) entry which is preliminary data.</text>
</comment>
<feature type="transmembrane region" description="Helical" evidence="1">
    <location>
        <begin position="37"/>
        <end position="53"/>
    </location>
</feature>
<keyword evidence="1" id="KW-1003">Cell membrane</keyword>
<feature type="transmembrane region" description="Helical" evidence="1">
    <location>
        <begin position="138"/>
        <end position="162"/>
    </location>
</feature>
<dbReference type="PANTHER" id="PTHR34300">
    <property type="entry name" value="QUEUOSINE PRECURSOR TRANSPORTER-RELATED"/>
    <property type="match status" value="1"/>
</dbReference>
<dbReference type="AlphaFoldDB" id="A0A937HZR3"/>
<dbReference type="GO" id="GO:0022857">
    <property type="term" value="F:transmembrane transporter activity"/>
    <property type="evidence" value="ECO:0007669"/>
    <property type="project" value="UniProtKB-UniRule"/>
</dbReference>
<feature type="transmembrane region" description="Helical" evidence="1">
    <location>
        <begin position="216"/>
        <end position="233"/>
    </location>
</feature>
<dbReference type="GO" id="GO:0005886">
    <property type="term" value="C:plasma membrane"/>
    <property type="evidence" value="ECO:0007669"/>
    <property type="project" value="UniProtKB-SubCell"/>
</dbReference>
<accession>A0A937HZR3</accession>
<organism evidence="2 3">
    <name type="scientific">SAR86 cluster bacterium</name>
    <dbReference type="NCBI Taxonomy" id="2030880"/>
    <lineage>
        <taxon>Bacteria</taxon>
        <taxon>Pseudomonadati</taxon>
        <taxon>Pseudomonadota</taxon>
        <taxon>Gammaproteobacteria</taxon>
        <taxon>SAR86 cluster</taxon>
    </lineage>
</organism>
<comment type="function">
    <text evidence="1">Involved in the import of queuosine (Q) precursors, required for Q precursor salvage.</text>
</comment>
<comment type="similarity">
    <text evidence="1">Belongs to the vitamin uptake transporter (VUT/ECF) (TC 2.A.88) family. Q precursor transporter subfamily.</text>
</comment>
<dbReference type="InterPro" id="IPR003744">
    <property type="entry name" value="YhhQ"/>
</dbReference>
<sequence length="246" mass="27591">MNLEFFSQNPELLWIFTVFYDLTLTIILFYFFGKNGLYTAVILGIILANLQGGKVSELTIFGNTFVVSMGAIMYSGIYFATDLLNEKYGRAEANRAVIIGAVANVIVMFTLVLSTYYLPSGIASSANEVHQAISTLALYSPIFVIGSITAYLISQTFDVWVFHKIKTITGDKYLWLRNNVSTLSSQALDTFIYTFVWVLAGQMSFKVALGIALTKYVFKFFIAIVDTIFIYFVRNFNPKDLQTTNG</sequence>
<keyword evidence="1" id="KW-0813">Transport</keyword>
<dbReference type="PANTHER" id="PTHR34300:SF2">
    <property type="entry name" value="QUEUOSINE PRECURSOR TRANSPORTER-RELATED"/>
    <property type="match status" value="1"/>
</dbReference>
<keyword evidence="1" id="KW-1133">Transmembrane helix</keyword>
<reference evidence="2" key="1">
    <citation type="submission" date="2020-10" db="EMBL/GenBank/DDBJ databases">
        <title>Microbiome of the Black Sea water column analyzed by genome centric metagenomics.</title>
        <authorList>
            <person name="Cabello-Yeves P.J."/>
            <person name="Callieri C."/>
            <person name="Picazo A."/>
            <person name="Mehrshad M."/>
            <person name="Haro-Moreno J.M."/>
            <person name="Roda-Garcia J."/>
            <person name="Dzembekova N."/>
            <person name="Slabakova V."/>
            <person name="Slabakova N."/>
            <person name="Moncheva S."/>
            <person name="Rodriguez-Valera F."/>
        </authorList>
    </citation>
    <scope>NUCLEOTIDE SEQUENCE</scope>
    <source>
        <strain evidence="2">BS307-5m-G49</strain>
    </source>
</reference>
<keyword evidence="1" id="KW-0812">Transmembrane</keyword>
<feature type="transmembrane region" description="Helical" evidence="1">
    <location>
        <begin position="65"/>
        <end position="84"/>
    </location>
</feature>
<feature type="transmembrane region" description="Helical" evidence="1">
    <location>
        <begin position="96"/>
        <end position="118"/>
    </location>
</feature>